<sequence>MVTINSHFDGSSDIENEPVGENDSADLTWSGYLPFYSVYDDSDDRFYNVNASFSGSNWTVAYMAFHAKGGSKATISDGGTNTNIGVLALGESSKVVLDGTQVDYIEGWGGVHDITLGDQRTRLVKLGGDEVKVTLSGRIDTLDLGGVDNTVTMNGDSDINFARVYTETGLSKFNINDGGDMRVLTANGGDVEINMEGSGRIRTIEAFEGTLDMTTDERYVANLFAYDSVSVIHIGAGGIGAVQIGSGSAMSHVITAQGHISNLEFFDDDAVKMTLGDGGAGTLRTANGNDKVVGGSGYIELINTRDGNDVVVTGSGYVETIRTGEGRDKVKLNGDTGSIKLGGGNDKFFGGSGDDWVIGGAGNDLMKGGGGGDYFVFGDGSGNDKLRAFKSGDDLMLIADHEGGFDTLSIEKVGKHKVIEYDGGTIKLLKLGKADIDVDDFSFI</sequence>
<organism evidence="2 3">
    <name type="scientific">Neptunicoccus cionae</name>
    <dbReference type="NCBI Taxonomy" id="2035344"/>
    <lineage>
        <taxon>Bacteria</taxon>
        <taxon>Pseudomonadati</taxon>
        <taxon>Pseudomonadota</taxon>
        <taxon>Alphaproteobacteria</taxon>
        <taxon>Rhodobacterales</taxon>
        <taxon>Paracoccaceae</taxon>
        <taxon>Neptunicoccus</taxon>
    </lineage>
</organism>
<keyword evidence="3" id="KW-1185">Reference proteome</keyword>
<dbReference type="EMBL" id="BMKA01000001">
    <property type="protein sequence ID" value="GGA09335.1"/>
    <property type="molecule type" value="Genomic_DNA"/>
</dbReference>
<dbReference type="Pfam" id="PF00353">
    <property type="entry name" value="HemolysinCabind"/>
    <property type="match status" value="1"/>
</dbReference>
<dbReference type="RefSeq" id="WP_188670868.1">
    <property type="nucleotide sequence ID" value="NZ_BMKA01000001.1"/>
</dbReference>
<evidence type="ECO:0008006" key="4">
    <source>
        <dbReference type="Google" id="ProtNLM"/>
    </source>
</evidence>
<evidence type="ECO:0000256" key="1">
    <source>
        <dbReference type="SAM" id="MobiDB-lite"/>
    </source>
</evidence>
<dbReference type="GO" id="GO:0005509">
    <property type="term" value="F:calcium ion binding"/>
    <property type="evidence" value="ECO:0007669"/>
    <property type="project" value="InterPro"/>
</dbReference>
<protein>
    <recommendedName>
        <fullName evidence="4">Calcium-binding protein</fullName>
    </recommendedName>
</protein>
<accession>A0A916QT77</accession>
<name>A0A916QT77_9RHOB</name>
<dbReference type="InterPro" id="IPR011049">
    <property type="entry name" value="Serralysin-like_metalloprot_C"/>
</dbReference>
<gene>
    <name evidence="2" type="ORF">GCM10011498_06570</name>
</gene>
<dbReference type="SUPFAM" id="SSF51120">
    <property type="entry name" value="beta-Roll"/>
    <property type="match status" value="1"/>
</dbReference>
<dbReference type="PRINTS" id="PR00313">
    <property type="entry name" value="CABNDNGRPT"/>
</dbReference>
<dbReference type="InterPro" id="IPR001343">
    <property type="entry name" value="Hemolysn_Ca-bd"/>
</dbReference>
<feature type="region of interest" description="Disordered" evidence="1">
    <location>
        <begin position="1"/>
        <end position="21"/>
    </location>
</feature>
<feature type="compositionally biased region" description="Acidic residues" evidence="1">
    <location>
        <begin position="12"/>
        <end position="21"/>
    </location>
</feature>
<dbReference type="Proteomes" id="UP000628017">
    <property type="component" value="Unassembled WGS sequence"/>
</dbReference>
<dbReference type="AlphaFoldDB" id="A0A916QT77"/>
<evidence type="ECO:0000313" key="2">
    <source>
        <dbReference type="EMBL" id="GGA09335.1"/>
    </source>
</evidence>
<comment type="caution">
    <text evidence="2">The sequence shown here is derived from an EMBL/GenBank/DDBJ whole genome shotgun (WGS) entry which is preliminary data.</text>
</comment>
<proteinExistence type="predicted"/>
<evidence type="ECO:0000313" key="3">
    <source>
        <dbReference type="Proteomes" id="UP000628017"/>
    </source>
</evidence>
<dbReference type="Gene3D" id="2.150.10.10">
    <property type="entry name" value="Serralysin-like metalloprotease, C-terminal"/>
    <property type="match status" value="1"/>
</dbReference>
<reference evidence="2" key="1">
    <citation type="journal article" date="2014" name="Int. J. Syst. Evol. Microbiol.">
        <title>Complete genome sequence of Corynebacterium casei LMG S-19264T (=DSM 44701T), isolated from a smear-ripened cheese.</title>
        <authorList>
            <consortium name="US DOE Joint Genome Institute (JGI-PGF)"/>
            <person name="Walter F."/>
            <person name="Albersmeier A."/>
            <person name="Kalinowski J."/>
            <person name="Ruckert C."/>
        </authorList>
    </citation>
    <scope>NUCLEOTIDE SEQUENCE</scope>
    <source>
        <strain evidence="2">CGMCC 1.15880</strain>
    </source>
</reference>
<reference evidence="2" key="2">
    <citation type="submission" date="2020-09" db="EMBL/GenBank/DDBJ databases">
        <authorList>
            <person name="Sun Q."/>
            <person name="Zhou Y."/>
        </authorList>
    </citation>
    <scope>NUCLEOTIDE SEQUENCE</scope>
    <source>
        <strain evidence="2">CGMCC 1.15880</strain>
    </source>
</reference>